<dbReference type="PIRSF" id="PIRSF007949">
    <property type="entry name" value="VPS16"/>
    <property type="match status" value="1"/>
</dbReference>
<dbReference type="Pfam" id="PF04840">
    <property type="entry name" value="Vps16_C"/>
    <property type="match status" value="1"/>
</dbReference>
<dbReference type="Gene3D" id="1.10.150.780">
    <property type="entry name" value="Vps16, C-terminal region"/>
    <property type="match status" value="1"/>
</dbReference>
<organism evidence="5 6">
    <name type="scientific">Clathrus columnatus</name>
    <dbReference type="NCBI Taxonomy" id="1419009"/>
    <lineage>
        <taxon>Eukaryota</taxon>
        <taxon>Fungi</taxon>
        <taxon>Dikarya</taxon>
        <taxon>Basidiomycota</taxon>
        <taxon>Agaricomycotina</taxon>
        <taxon>Agaricomycetes</taxon>
        <taxon>Phallomycetidae</taxon>
        <taxon>Phallales</taxon>
        <taxon>Clathraceae</taxon>
        <taxon>Clathrus</taxon>
    </lineage>
</organism>
<dbReference type="InterPro" id="IPR006925">
    <property type="entry name" value="Vps16_C"/>
</dbReference>
<dbReference type="InterPro" id="IPR016534">
    <property type="entry name" value="VPS16"/>
</dbReference>
<dbReference type="GO" id="GO:0006886">
    <property type="term" value="P:intracellular protein transport"/>
    <property type="evidence" value="ECO:0007669"/>
    <property type="project" value="InterPro"/>
</dbReference>
<protein>
    <recommendedName>
        <fullName evidence="7">Vacuolar protein sorting-associated protein 16 homolog</fullName>
    </recommendedName>
</protein>
<gene>
    <name evidence="5" type="ORF">Clacol_009278</name>
</gene>
<dbReference type="GO" id="GO:0005768">
    <property type="term" value="C:endosome"/>
    <property type="evidence" value="ECO:0007669"/>
    <property type="project" value="TreeGrafter"/>
</dbReference>
<evidence type="ECO:0000256" key="1">
    <source>
        <dbReference type="ARBA" id="ARBA00009250"/>
    </source>
</evidence>
<proteinExistence type="inferred from homology"/>
<dbReference type="PANTHER" id="PTHR12811:SF0">
    <property type="entry name" value="VACUOLAR PROTEIN SORTING-ASSOCIATED PROTEIN 16 HOMOLOG"/>
    <property type="match status" value="1"/>
</dbReference>
<evidence type="ECO:0000259" key="3">
    <source>
        <dbReference type="Pfam" id="PF04840"/>
    </source>
</evidence>
<dbReference type="GO" id="GO:0042144">
    <property type="term" value="P:vacuole fusion, non-autophagic"/>
    <property type="evidence" value="ECO:0007669"/>
    <property type="project" value="TreeGrafter"/>
</dbReference>
<dbReference type="GO" id="GO:0003779">
    <property type="term" value="F:actin binding"/>
    <property type="evidence" value="ECO:0007669"/>
    <property type="project" value="TreeGrafter"/>
</dbReference>
<evidence type="ECO:0000313" key="6">
    <source>
        <dbReference type="Proteomes" id="UP001050691"/>
    </source>
</evidence>
<dbReference type="FunFam" id="1.10.150.780:FF:000001">
    <property type="entry name" value="Vacuolar protein sorting-associated protein 16 homolog"/>
    <property type="match status" value="1"/>
</dbReference>
<accession>A0AAV5ARL8</accession>
<feature type="domain" description="Vps16 C-terminal" evidence="3">
    <location>
        <begin position="634"/>
        <end position="942"/>
    </location>
</feature>
<comment type="similarity">
    <text evidence="1">Belongs to the VPS16 family.</text>
</comment>
<reference evidence="5" key="1">
    <citation type="submission" date="2021-10" db="EMBL/GenBank/DDBJ databases">
        <title>De novo Genome Assembly of Clathrus columnatus (Basidiomycota, Fungi) Using Illumina and Nanopore Sequence Data.</title>
        <authorList>
            <person name="Ogiso-Tanaka E."/>
            <person name="Itagaki H."/>
            <person name="Hosoya T."/>
            <person name="Hosaka K."/>
        </authorList>
    </citation>
    <scope>NUCLEOTIDE SEQUENCE</scope>
    <source>
        <strain evidence="5">MO-923</strain>
    </source>
</reference>
<evidence type="ECO:0000256" key="2">
    <source>
        <dbReference type="SAM" id="MobiDB-lite"/>
    </source>
</evidence>
<dbReference type="Pfam" id="PF04841">
    <property type="entry name" value="Vps16_N"/>
    <property type="match status" value="1"/>
</dbReference>
<feature type="domain" description="Vps16 N-terminal" evidence="4">
    <location>
        <begin position="115"/>
        <end position="527"/>
    </location>
</feature>
<dbReference type="InterPro" id="IPR038132">
    <property type="entry name" value="Vps16_C_sf"/>
</dbReference>
<name>A0AAV5ARL8_9AGAM</name>
<dbReference type="GO" id="GO:0098588">
    <property type="term" value="C:bounding membrane of organelle"/>
    <property type="evidence" value="ECO:0007669"/>
    <property type="project" value="UniProtKB-ARBA"/>
</dbReference>
<feature type="region of interest" description="Disordered" evidence="2">
    <location>
        <begin position="1"/>
        <end position="34"/>
    </location>
</feature>
<dbReference type="EMBL" id="BPWL01000010">
    <property type="protein sequence ID" value="GJJ15006.1"/>
    <property type="molecule type" value="Genomic_DNA"/>
</dbReference>
<evidence type="ECO:0000313" key="5">
    <source>
        <dbReference type="EMBL" id="GJJ15006.1"/>
    </source>
</evidence>
<sequence>MSSELPSPSHNEPKVKYSASDPRLRPSSASPEAQATFLRRVGEARASQPGVSGPGRIARASTVVRNLAIPDMTFGTALLEATASKNSMGGKSTYVGPNKTDALAFKCVMTTPDHPTACWDPIQDGTAFYRKYAVYEMQWKQMDLSDYIIAAARYGGLILLKAVMRDPTKLIVLGRGVLNLGKSEIRVYSSVGDNILSVNWENNKIVRFGWTFDERLVVLNEEGTYRLYDLQGDYQQFSLGQEAMEVGIIDARIHENGLVGMTGGLSMLEVKGWEGTKPLSLASSGLSEPPHTWTIIPPDQTISRHVEALLSTETTILSVDTLETVDQRLSRGPFTHLAASPNGKMLALMTFTGLLWVVSTDFQHNRLEFDTSTLSIEGKLFQVEWCGNDAILLTWEGLALLVGPSGDSLKYFYPGFIHAVSEPDGLRIISSISCDILEKVPVSVQSIFRPGSSSPSAILFDAWDLFNRRSPKADEHIRSIKPDLAAAVNECIDAAGREWEPYWQRRLLNAAKFGRSFLDLFNPTDFVNMGKTLKVLNAVRYYTVGIPITYAQYTYTSPSHLISRLTSRSFHLLALRISTYLDMKPDAVLKHWACAKIARSKSTVVGSGASTSNDDNQVCQIIVQKFESLGKGDISYADIAKRAWDVGRAGLATKLLDHEPRAADQVPLLLSMKEDQLALTKAVDSGDTDLIYHVLLHLHKRLTLGNFFRLIEDGGPRLALASKLLQVYAREQNHELLRDFYYSDDRRLESAILALEEAASMTDPIAKVASVKAAQKFFSEDKDRSFEAKMMEESVRLLTYQQQLEKETPNFGPFIGLSINATIKNCILNGMPKKADKVKGDFKVPDKRFWYLKMQALVEMGDFESLDAFARSKKSPIGYEPFVYHLLEKGHRREASSYIARCDASRRVDLYIECEDWRLAGKECKDRGNKARLEQLKRTCPDAMVVRELETLLLSMS</sequence>
<comment type="caution">
    <text evidence="5">The sequence shown here is derived from an EMBL/GenBank/DDBJ whole genome shotgun (WGS) entry which is preliminary data.</text>
</comment>
<keyword evidence="6" id="KW-1185">Reference proteome</keyword>
<dbReference type="PANTHER" id="PTHR12811">
    <property type="entry name" value="VACUOLAR PROTEIN SORTING VPS16"/>
    <property type="match status" value="1"/>
</dbReference>
<dbReference type="GO" id="GO:0030897">
    <property type="term" value="C:HOPS complex"/>
    <property type="evidence" value="ECO:0007669"/>
    <property type="project" value="TreeGrafter"/>
</dbReference>
<dbReference type="AlphaFoldDB" id="A0AAV5ARL8"/>
<feature type="compositionally biased region" description="Polar residues" evidence="2">
    <location>
        <begin position="1"/>
        <end position="10"/>
    </location>
</feature>
<dbReference type="Proteomes" id="UP001050691">
    <property type="component" value="Unassembled WGS sequence"/>
</dbReference>
<evidence type="ECO:0008006" key="7">
    <source>
        <dbReference type="Google" id="ProtNLM"/>
    </source>
</evidence>
<dbReference type="GO" id="GO:0016197">
    <property type="term" value="P:endosomal transport"/>
    <property type="evidence" value="ECO:0007669"/>
    <property type="project" value="TreeGrafter"/>
</dbReference>
<dbReference type="InterPro" id="IPR006926">
    <property type="entry name" value="Vps16_N"/>
</dbReference>
<evidence type="ECO:0000259" key="4">
    <source>
        <dbReference type="Pfam" id="PF04841"/>
    </source>
</evidence>